<dbReference type="InterPro" id="IPR002591">
    <property type="entry name" value="Phosphodiest/P_Trfase"/>
</dbReference>
<gene>
    <name evidence="1" type="ordered locus">Dret_0675</name>
</gene>
<reference evidence="2" key="1">
    <citation type="submission" date="2009-09" db="EMBL/GenBank/DDBJ databases">
        <title>The complete chromosome of Desulfohalobium retbaense DSM 5692.</title>
        <authorList>
            <consortium name="US DOE Joint Genome Institute (JGI-PGF)"/>
            <person name="Lucas S."/>
            <person name="Copeland A."/>
            <person name="Lapidus A."/>
            <person name="Glavina del Rio T."/>
            <person name="Dalin E."/>
            <person name="Tice H."/>
            <person name="Bruce D."/>
            <person name="Goodwin L."/>
            <person name="Pitluck S."/>
            <person name="Kyrpides N."/>
            <person name="Mavromatis K."/>
            <person name="Ivanova N."/>
            <person name="Mikhailova N."/>
            <person name="Munk A.C."/>
            <person name="Brettin T."/>
            <person name="Detter J.C."/>
            <person name="Han C."/>
            <person name="Tapia R."/>
            <person name="Larimer F."/>
            <person name="Land M."/>
            <person name="Hauser L."/>
            <person name="Markowitz V."/>
            <person name="Cheng J.-F."/>
            <person name="Hugenholtz P."/>
            <person name="Woyke T."/>
            <person name="Wu D."/>
            <person name="Spring S."/>
            <person name="Klenk H.-P."/>
            <person name="Eisen J.A."/>
        </authorList>
    </citation>
    <scope>NUCLEOTIDE SEQUENCE [LARGE SCALE GENOMIC DNA]</scope>
    <source>
        <strain evidence="2">DSM 5692</strain>
    </source>
</reference>
<proteinExistence type="predicted"/>
<evidence type="ECO:0000313" key="2">
    <source>
        <dbReference type="Proteomes" id="UP000001052"/>
    </source>
</evidence>
<dbReference type="OrthoDB" id="9771966at2"/>
<protein>
    <submittedName>
        <fullName evidence="1">Type I phosphodiesterase/nucleotide pyrophosphatase</fullName>
    </submittedName>
</protein>
<dbReference type="Proteomes" id="UP000001052">
    <property type="component" value="Chromosome"/>
</dbReference>
<dbReference type="SUPFAM" id="SSF53649">
    <property type="entry name" value="Alkaline phosphatase-like"/>
    <property type="match status" value="1"/>
</dbReference>
<dbReference type="Gene3D" id="3.40.720.10">
    <property type="entry name" value="Alkaline Phosphatase, subunit A"/>
    <property type="match status" value="1"/>
</dbReference>
<evidence type="ECO:0000313" key="1">
    <source>
        <dbReference type="EMBL" id="ACV67967.1"/>
    </source>
</evidence>
<dbReference type="Pfam" id="PF01663">
    <property type="entry name" value="Phosphodiest"/>
    <property type="match status" value="1"/>
</dbReference>
<sequence>MNGLHHRPRCVVLGLDGLPLSLAQRLSRQGVTPNLATLALDPRAGELQAEAPELSPVNWTSFSTASGPETHGIFGFVEMDRRDYRLRMVNGDDVQSPSVFQRLGEQGLTSKALNLPNTYPARSFPGMLVAGFVAPELSRAVFPRVLAGPLQDAGYILEADTVRGKADPDFLLGALHQTLAGRERALDLLWPDLAWDLFVFVLTETDRLGHFLFAALDNPEDPRHEACLDFMREWDRCLGRFLERYAALPEPKRLLSLADHGFTCLKTEVDLNVWLQQRGYLHLQGVPSDELDASVIGPGTTAFALDPGRIYLHSREAFARGTVSRRELDGMRHRLRDELLQLRFDGQPVLEDVHLGDELYPQSPFSNTPDLVCEARPGYELKAKFDRTAIFGHFGRYGTHTRGDAFLYDSEGERPRRVRDVGQAVLDFFHRPRILTAS</sequence>
<keyword evidence="2" id="KW-1185">Reference proteome</keyword>
<dbReference type="AlphaFoldDB" id="C8X0M0"/>
<accession>C8X0M0</accession>
<dbReference type="EMBL" id="CP001734">
    <property type="protein sequence ID" value="ACV67967.1"/>
    <property type="molecule type" value="Genomic_DNA"/>
</dbReference>
<dbReference type="InterPro" id="IPR017850">
    <property type="entry name" value="Alkaline_phosphatase_core_sf"/>
</dbReference>
<organism evidence="1 2">
    <name type="scientific">Desulfohalobium retbaense (strain ATCC 49708 / DSM 5692 / JCM 16813 / HR100)</name>
    <dbReference type="NCBI Taxonomy" id="485915"/>
    <lineage>
        <taxon>Bacteria</taxon>
        <taxon>Pseudomonadati</taxon>
        <taxon>Thermodesulfobacteriota</taxon>
        <taxon>Desulfovibrionia</taxon>
        <taxon>Desulfovibrionales</taxon>
        <taxon>Desulfohalobiaceae</taxon>
        <taxon>Desulfohalobium</taxon>
    </lineage>
</organism>
<dbReference type="STRING" id="485915.Dret_0675"/>
<dbReference type="HOGENOM" id="CLU_024306_1_0_7"/>
<dbReference type="KEGG" id="drt:Dret_0675"/>
<name>C8X0M0_DESRD</name>
<dbReference type="eggNOG" id="COG3379">
    <property type="taxonomic scope" value="Bacteria"/>
</dbReference>
<reference evidence="1 2" key="2">
    <citation type="journal article" date="2010" name="Stand. Genomic Sci.">
        <title>Complete genome sequence of Desulfohalobium retbaense type strain (HR(100)).</title>
        <authorList>
            <person name="Spring S."/>
            <person name="Nolan M."/>
            <person name="Lapidus A."/>
            <person name="Glavina Del Rio T."/>
            <person name="Copeland A."/>
            <person name="Tice H."/>
            <person name="Cheng J.F."/>
            <person name="Lucas S."/>
            <person name="Land M."/>
            <person name="Chen F."/>
            <person name="Bruce D."/>
            <person name="Goodwin L."/>
            <person name="Pitluck S."/>
            <person name="Ivanova N."/>
            <person name="Mavromatis K."/>
            <person name="Mikhailova N."/>
            <person name="Pati A."/>
            <person name="Chen A."/>
            <person name="Palaniappan K."/>
            <person name="Hauser L."/>
            <person name="Chang Y.J."/>
            <person name="Jeffries C.D."/>
            <person name="Munk C."/>
            <person name="Kiss H."/>
            <person name="Chain P."/>
            <person name="Han C."/>
            <person name="Brettin T."/>
            <person name="Detter J.C."/>
            <person name="Schuler E."/>
            <person name="Goker M."/>
            <person name="Rohde M."/>
            <person name="Bristow J."/>
            <person name="Eisen J.A."/>
            <person name="Markowitz V."/>
            <person name="Hugenholtz P."/>
            <person name="Kyrpides N.C."/>
            <person name="Klenk H.P."/>
        </authorList>
    </citation>
    <scope>NUCLEOTIDE SEQUENCE [LARGE SCALE GENOMIC DNA]</scope>
    <source>
        <strain evidence="1 2">DSM 5692</strain>
    </source>
</reference>